<proteinExistence type="predicted"/>
<name>A0A9C7F0U5_9VIRU</name>
<dbReference type="EMBL" id="LC738881">
    <property type="protein sequence ID" value="BDT63078.1"/>
    <property type="molecule type" value="Genomic_DNA"/>
</dbReference>
<reference evidence="1" key="1">
    <citation type="submission" date="2022-10" db="EMBL/GenBank/DDBJ databases">
        <title>Genome sequences of endogenous nimaviruses in decapod crustaceans.</title>
        <authorList>
            <person name="Kawato S."/>
            <person name="Nozaki R."/>
            <person name="Kondo H."/>
            <person name="Hirono I."/>
        </authorList>
    </citation>
    <scope>NUCLEOTIDE SEQUENCE</scope>
    <source>
        <strain evidence="1">Fukuoka2019</strain>
    </source>
</reference>
<accession>A0A9C7F0U5</accession>
<sequence>MSSCEQSNDVPVYLHRPLSKEEEELLTLHTFGKSGRGLVPGGLLWAQAGDGGEGSHNFAEITIGDFRLLNCGCTHQRGDRTYPRCRGAYPGCCRGWFLLEDKILRPFTPVCCSYLRPIQDDASLALPMFL</sequence>
<organism evidence="1">
    <name type="scientific">Sicyonia whispovirus</name>
    <dbReference type="NCBI Taxonomy" id="2984283"/>
    <lineage>
        <taxon>Viruses</taxon>
        <taxon>Viruses incertae sedis</taxon>
        <taxon>Naldaviricetes</taxon>
        <taxon>Nimaviridae</taxon>
        <taxon>Whispovirus</taxon>
    </lineage>
</organism>
<protein>
    <submittedName>
        <fullName evidence="1">Uncharacterized protein</fullName>
    </submittedName>
</protein>
<evidence type="ECO:0000313" key="1">
    <source>
        <dbReference type="EMBL" id="BDT63078.1"/>
    </source>
</evidence>